<evidence type="ECO:0000313" key="1">
    <source>
        <dbReference type="EMBL" id="ORC86721.1"/>
    </source>
</evidence>
<accession>A0A1X0NQ41</accession>
<comment type="caution">
    <text evidence="1">The sequence shown here is derived from an EMBL/GenBank/DDBJ whole genome shotgun (WGS) entry which is preliminary data.</text>
</comment>
<protein>
    <submittedName>
        <fullName evidence="1">Uncharacterized protein</fullName>
    </submittedName>
</protein>
<dbReference type="EMBL" id="NBCO01000026">
    <property type="protein sequence ID" value="ORC86721.1"/>
    <property type="molecule type" value="Genomic_DNA"/>
</dbReference>
<dbReference type="VEuPathDB" id="TriTrypDB:TM35_000261730"/>
<reference evidence="1 2" key="1">
    <citation type="submission" date="2017-03" db="EMBL/GenBank/DDBJ databases">
        <title>An alternative strategy for trypanosome survival in the mammalian bloodstream revealed through genome and transcriptome analysis of the ubiquitous bovine parasite Trypanosoma (Megatrypanum) theileri.</title>
        <authorList>
            <person name="Kelly S."/>
            <person name="Ivens A."/>
            <person name="Mott A."/>
            <person name="O'Neill E."/>
            <person name="Emms D."/>
            <person name="Macleod O."/>
            <person name="Voorheis P."/>
            <person name="Matthews J."/>
            <person name="Matthews K."/>
            <person name="Carrington M."/>
        </authorList>
    </citation>
    <scope>NUCLEOTIDE SEQUENCE [LARGE SCALE GENOMIC DNA]</scope>
    <source>
        <strain evidence="1">Edinburgh</strain>
    </source>
</reference>
<organism evidence="1 2">
    <name type="scientific">Trypanosoma theileri</name>
    <dbReference type="NCBI Taxonomy" id="67003"/>
    <lineage>
        <taxon>Eukaryota</taxon>
        <taxon>Discoba</taxon>
        <taxon>Euglenozoa</taxon>
        <taxon>Kinetoplastea</taxon>
        <taxon>Metakinetoplastina</taxon>
        <taxon>Trypanosomatida</taxon>
        <taxon>Trypanosomatidae</taxon>
        <taxon>Trypanosoma</taxon>
    </lineage>
</organism>
<sequence length="124" mass="14389">MCKSPNWPSFCFPSFQQLETWFERNVYLLPKGMRRTEIALKLCMNLNRNGLCWSRGRRQWCTKIFHRLRQRLPNKRALFVREGRSSKTSVMPLRADGKGLSGMAAPRPTAGRQAMGIIEVEFLA</sequence>
<keyword evidence="2" id="KW-1185">Reference proteome</keyword>
<dbReference type="GeneID" id="39987690"/>
<evidence type="ECO:0000313" key="2">
    <source>
        <dbReference type="Proteomes" id="UP000192257"/>
    </source>
</evidence>
<dbReference type="RefSeq" id="XP_028880787.1">
    <property type="nucleotide sequence ID" value="XM_029027910.1"/>
</dbReference>
<name>A0A1X0NQ41_9TRYP</name>
<proteinExistence type="predicted"/>
<gene>
    <name evidence="1" type="ORF">TM35_000261730</name>
</gene>
<dbReference type="AlphaFoldDB" id="A0A1X0NQ41"/>
<dbReference type="Proteomes" id="UP000192257">
    <property type="component" value="Unassembled WGS sequence"/>
</dbReference>